<keyword evidence="3" id="KW-1185">Reference proteome</keyword>
<sequence length="66" mass="7138">MSATEPNTQQPLTAEDPRSDTEQSTAQVSEQDTKPSPESEPQGTSPPPFRPRGPPKKPSSGRPRPK</sequence>
<protein>
    <submittedName>
        <fullName evidence="2">Uncharacterized protein</fullName>
    </submittedName>
</protein>
<evidence type="ECO:0000313" key="2">
    <source>
        <dbReference type="EMBL" id="TFY69316.1"/>
    </source>
</evidence>
<feature type="region of interest" description="Disordered" evidence="1">
    <location>
        <begin position="1"/>
        <end position="66"/>
    </location>
</feature>
<dbReference type="AlphaFoldDB" id="A0A4Y9Z399"/>
<feature type="compositionally biased region" description="Polar residues" evidence="1">
    <location>
        <begin position="1"/>
        <end position="12"/>
    </location>
</feature>
<evidence type="ECO:0000256" key="1">
    <source>
        <dbReference type="SAM" id="MobiDB-lite"/>
    </source>
</evidence>
<evidence type="ECO:0000313" key="3">
    <source>
        <dbReference type="Proteomes" id="UP000298327"/>
    </source>
</evidence>
<comment type="caution">
    <text evidence="2">The sequence shown here is derived from an EMBL/GenBank/DDBJ whole genome shotgun (WGS) entry which is preliminary data.</text>
</comment>
<accession>A0A4Y9Z399</accession>
<gene>
    <name evidence="2" type="ORF">EVG20_g3203</name>
</gene>
<organism evidence="2 3">
    <name type="scientific">Dentipellis fragilis</name>
    <dbReference type="NCBI Taxonomy" id="205917"/>
    <lineage>
        <taxon>Eukaryota</taxon>
        <taxon>Fungi</taxon>
        <taxon>Dikarya</taxon>
        <taxon>Basidiomycota</taxon>
        <taxon>Agaricomycotina</taxon>
        <taxon>Agaricomycetes</taxon>
        <taxon>Russulales</taxon>
        <taxon>Hericiaceae</taxon>
        <taxon>Dentipellis</taxon>
    </lineage>
</organism>
<dbReference type="EMBL" id="SEOQ01000140">
    <property type="protein sequence ID" value="TFY69316.1"/>
    <property type="molecule type" value="Genomic_DNA"/>
</dbReference>
<reference evidence="2 3" key="1">
    <citation type="submission" date="2019-02" db="EMBL/GenBank/DDBJ databases">
        <title>Genome sequencing of the rare red list fungi Dentipellis fragilis.</title>
        <authorList>
            <person name="Buettner E."/>
            <person name="Kellner H."/>
        </authorList>
    </citation>
    <scope>NUCLEOTIDE SEQUENCE [LARGE SCALE GENOMIC DNA]</scope>
    <source>
        <strain evidence="2 3">DSM 105465</strain>
    </source>
</reference>
<name>A0A4Y9Z399_9AGAM</name>
<dbReference type="OrthoDB" id="10427970at2759"/>
<dbReference type="Proteomes" id="UP000298327">
    <property type="component" value="Unassembled WGS sequence"/>
</dbReference>
<proteinExistence type="predicted"/>